<dbReference type="InterPro" id="IPR037522">
    <property type="entry name" value="HD_GYP_dom"/>
</dbReference>
<dbReference type="SUPFAM" id="SSF109604">
    <property type="entry name" value="HD-domain/PDEase-like"/>
    <property type="match status" value="1"/>
</dbReference>
<dbReference type="GO" id="GO:0008081">
    <property type="term" value="F:phosphoric diester hydrolase activity"/>
    <property type="evidence" value="ECO:0007669"/>
    <property type="project" value="UniProtKB-ARBA"/>
</dbReference>
<dbReference type="CDD" id="cd00077">
    <property type="entry name" value="HDc"/>
    <property type="match status" value="1"/>
</dbReference>
<sequence>MASAAKKINDTTLLIPVRLLQRGMFVCRLDRPWLGTPFLMQGFLVQTADELMTLQHLCEAVYIDTEKSLVSLKKKSSKKLFRQVYTELPLEIPTTVDRQLAVTGLKKALPVYSQSYSLLKSSFNDYRKNQRIEAKVLEQQVDNCLEAILSNTTAMSWLTRVKSHHSYTSEHAMHVSMLAMVFAVHCGWSKDEAKEAGLAGLLFDLGKVRIPKQLLNKEEALAESELTMMREHTKWSRYYLEKSGFSRNIIDAAYFHHEQPDGKGYPTGRIGKQVPLLARLIRILDAYDAMISTRPYAEERTVFEAVRMLYRGRGRLFDSELVDQFIEMTGVYPVGTVVELSTGEVAVVIGQNNGARLLPRVSVIRDKNKEQTPERPINLLAQTDPEGRPTIAVKKMLHDGSYGVFLKDYTRSLLIG</sequence>
<protein>
    <submittedName>
        <fullName evidence="2">HD-GYP domain-containing protein (C-di-GMP phosphodiesterase class II)</fullName>
    </submittedName>
</protein>
<dbReference type="SMART" id="SM00471">
    <property type="entry name" value="HDc"/>
    <property type="match status" value="1"/>
</dbReference>
<keyword evidence="3" id="KW-1185">Reference proteome</keyword>
<dbReference type="InterPro" id="IPR003607">
    <property type="entry name" value="HD/PDEase_dom"/>
</dbReference>
<dbReference type="PROSITE" id="PS51832">
    <property type="entry name" value="HD_GYP"/>
    <property type="match status" value="1"/>
</dbReference>
<evidence type="ECO:0000313" key="2">
    <source>
        <dbReference type="EMBL" id="TCS38123.1"/>
    </source>
</evidence>
<feature type="domain" description="HD-GYP" evidence="1">
    <location>
        <begin position="146"/>
        <end position="341"/>
    </location>
</feature>
<dbReference type="Proteomes" id="UP000295793">
    <property type="component" value="Unassembled WGS sequence"/>
</dbReference>
<dbReference type="PANTHER" id="PTHR43155">
    <property type="entry name" value="CYCLIC DI-GMP PHOSPHODIESTERASE PA4108-RELATED"/>
    <property type="match status" value="1"/>
</dbReference>
<gene>
    <name evidence="2" type="ORF">BCF53_11751</name>
</gene>
<evidence type="ECO:0000313" key="3">
    <source>
        <dbReference type="Proteomes" id="UP000295793"/>
    </source>
</evidence>
<dbReference type="RefSeq" id="WP_279389141.1">
    <property type="nucleotide sequence ID" value="NZ_SLZR01000017.1"/>
</dbReference>
<accession>A0A4R3HZJ8</accession>
<dbReference type="PANTHER" id="PTHR43155:SF2">
    <property type="entry name" value="CYCLIC DI-GMP PHOSPHODIESTERASE PA4108"/>
    <property type="match status" value="1"/>
</dbReference>
<dbReference type="Pfam" id="PF13487">
    <property type="entry name" value="HD_5"/>
    <property type="match status" value="1"/>
</dbReference>
<dbReference type="EMBL" id="SLZR01000017">
    <property type="protein sequence ID" value="TCS38123.1"/>
    <property type="molecule type" value="Genomic_DNA"/>
</dbReference>
<evidence type="ECO:0000259" key="1">
    <source>
        <dbReference type="PROSITE" id="PS51832"/>
    </source>
</evidence>
<comment type="caution">
    <text evidence="2">The sequence shown here is derived from an EMBL/GenBank/DDBJ whole genome shotgun (WGS) entry which is preliminary data.</text>
</comment>
<dbReference type="Pfam" id="PF11871">
    <property type="entry name" value="DUF3391"/>
    <property type="match status" value="1"/>
</dbReference>
<reference evidence="2 3" key="1">
    <citation type="submission" date="2019-03" db="EMBL/GenBank/DDBJ databases">
        <title>Genomic Encyclopedia of Archaeal and Bacterial Type Strains, Phase II (KMG-II): from individual species to whole genera.</title>
        <authorList>
            <person name="Goeker M."/>
        </authorList>
    </citation>
    <scope>NUCLEOTIDE SEQUENCE [LARGE SCALE GENOMIC DNA]</scope>
    <source>
        <strain evidence="2 3">DSM 15388</strain>
    </source>
</reference>
<dbReference type="Gene3D" id="1.10.3210.10">
    <property type="entry name" value="Hypothetical protein af1432"/>
    <property type="match status" value="1"/>
</dbReference>
<name>A0A4R3HZJ8_9GAMM</name>
<dbReference type="InterPro" id="IPR021812">
    <property type="entry name" value="DUF3391"/>
</dbReference>
<organism evidence="2 3">
    <name type="scientific">Reinekea marinisedimentorum</name>
    <dbReference type="NCBI Taxonomy" id="230495"/>
    <lineage>
        <taxon>Bacteria</taxon>
        <taxon>Pseudomonadati</taxon>
        <taxon>Pseudomonadota</taxon>
        <taxon>Gammaproteobacteria</taxon>
        <taxon>Oceanospirillales</taxon>
        <taxon>Saccharospirillaceae</taxon>
        <taxon>Reinekea</taxon>
    </lineage>
</organism>
<dbReference type="AlphaFoldDB" id="A0A4R3HZJ8"/>
<proteinExistence type="predicted"/>